<gene>
    <name evidence="6" type="ORF">K452DRAFT_274356</name>
</gene>
<dbReference type="RefSeq" id="XP_033395577.1">
    <property type="nucleotide sequence ID" value="XM_033539189.1"/>
</dbReference>
<reference evidence="6" key="1">
    <citation type="journal article" date="2020" name="Stud. Mycol.">
        <title>101 Dothideomycetes genomes: a test case for predicting lifestyles and emergence of pathogens.</title>
        <authorList>
            <person name="Haridas S."/>
            <person name="Albert R."/>
            <person name="Binder M."/>
            <person name="Bloem J."/>
            <person name="Labutti K."/>
            <person name="Salamov A."/>
            <person name="Andreopoulos B."/>
            <person name="Baker S."/>
            <person name="Barry K."/>
            <person name="Bills G."/>
            <person name="Bluhm B."/>
            <person name="Cannon C."/>
            <person name="Castanera R."/>
            <person name="Culley D."/>
            <person name="Daum C."/>
            <person name="Ezra D."/>
            <person name="Gonzalez J."/>
            <person name="Henrissat B."/>
            <person name="Kuo A."/>
            <person name="Liang C."/>
            <person name="Lipzen A."/>
            <person name="Lutzoni F."/>
            <person name="Magnuson J."/>
            <person name="Mondo S."/>
            <person name="Nolan M."/>
            <person name="Ohm R."/>
            <person name="Pangilinan J."/>
            <person name="Park H.-J."/>
            <person name="Ramirez L."/>
            <person name="Alfaro M."/>
            <person name="Sun H."/>
            <person name="Tritt A."/>
            <person name="Yoshinaga Y."/>
            <person name="Zwiers L.-H."/>
            <person name="Turgeon B."/>
            <person name="Goodwin S."/>
            <person name="Spatafora J."/>
            <person name="Crous P."/>
            <person name="Grigoriev I."/>
        </authorList>
    </citation>
    <scope>NUCLEOTIDE SEQUENCE</scope>
    <source>
        <strain evidence="6">CBS 121167</strain>
    </source>
</reference>
<dbReference type="SUPFAM" id="SSF53474">
    <property type="entry name" value="alpha/beta-Hydrolases"/>
    <property type="match status" value="1"/>
</dbReference>
<proteinExistence type="inferred from homology"/>
<feature type="active site" description="Nucleophile" evidence="5">
    <location>
        <position position="263"/>
    </location>
</feature>
<comment type="catalytic activity">
    <reaction evidence="4">
        <text>a 1-O-alkyl-2-acetyl-sn-glycero-3-phosphocholine + H2O = a 1-O-alkyl-sn-glycero-3-phosphocholine + acetate + H(+)</text>
        <dbReference type="Rhea" id="RHEA:17777"/>
        <dbReference type="ChEBI" id="CHEBI:15377"/>
        <dbReference type="ChEBI" id="CHEBI:15378"/>
        <dbReference type="ChEBI" id="CHEBI:30089"/>
        <dbReference type="ChEBI" id="CHEBI:30909"/>
        <dbReference type="ChEBI" id="CHEBI:36707"/>
        <dbReference type="EC" id="3.1.1.47"/>
    </reaction>
</comment>
<dbReference type="PIRSF" id="PIRSF018169">
    <property type="entry name" value="PAF_acetylhydrolase"/>
    <property type="match status" value="1"/>
</dbReference>
<keyword evidence="7" id="KW-1185">Reference proteome</keyword>
<feature type="active site" description="Charge relay system" evidence="5">
    <location>
        <position position="316"/>
    </location>
</feature>
<accession>A0A6A6B9E9</accession>
<dbReference type="Proteomes" id="UP000799438">
    <property type="component" value="Unassembled WGS sequence"/>
</dbReference>
<evidence type="ECO:0000256" key="5">
    <source>
        <dbReference type="PIRSR" id="PIRSR018169-1"/>
    </source>
</evidence>
<dbReference type="AlphaFoldDB" id="A0A6A6B9E9"/>
<dbReference type="EMBL" id="ML995491">
    <property type="protein sequence ID" value="KAF2139864.1"/>
    <property type="molecule type" value="Genomic_DNA"/>
</dbReference>
<evidence type="ECO:0000313" key="6">
    <source>
        <dbReference type="EMBL" id="KAF2139864.1"/>
    </source>
</evidence>
<evidence type="ECO:0000256" key="3">
    <source>
        <dbReference type="ARBA" id="ARBA00023098"/>
    </source>
</evidence>
<comment type="similarity">
    <text evidence="4">Belongs to the serine esterase family.</text>
</comment>
<dbReference type="GO" id="GO:0003847">
    <property type="term" value="F:1-alkyl-2-acetylglycerophosphocholine esterase activity"/>
    <property type="evidence" value="ECO:0007669"/>
    <property type="project" value="UniProtKB-UniRule"/>
</dbReference>
<dbReference type="OrthoDB" id="2363873at2759"/>
<evidence type="ECO:0000313" key="7">
    <source>
        <dbReference type="Proteomes" id="UP000799438"/>
    </source>
</evidence>
<dbReference type="PANTHER" id="PTHR10272">
    <property type="entry name" value="PLATELET-ACTIVATING FACTOR ACETYLHYDROLASE"/>
    <property type="match status" value="1"/>
</dbReference>
<organism evidence="6 7">
    <name type="scientific">Aplosporella prunicola CBS 121167</name>
    <dbReference type="NCBI Taxonomy" id="1176127"/>
    <lineage>
        <taxon>Eukaryota</taxon>
        <taxon>Fungi</taxon>
        <taxon>Dikarya</taxon>
        <taxon>Ascomycota</taxon>
        <taxon>Pezizomycotina</taxon>
        <taxon>Dothideomycetes</taxon>
        <taxon>Dothideomycetes incertae sedis</taxon>
        <taxon>Botryosphaeriales</taxon>
        <taxon>Aplosporellaceae</taxon>
        <taxon>Aplosporella</taxon>
    </lineage>
</organism>
<name>A0A6A6B9E9_9PEZI</name>
<dbReference type="GO" id="GO:0016042">
    <property type="term" value="P:lipid catabolic process"/>
    <property type="evidence" value="ECO:0007669"/>
    <property type="project" value="UniProtKB-KW"/>
</dbReference>
<sequence>MPSFSTLNPVPGFPAYSGPYKVGSFDVEIAASELNAPSPAPDSSISTVAYRVFYPCEPGSHEKPVRWIPNPQRGYMSAYARFLGANSAFSQLFAYFPQLLYYISIPVHRNARLLAPPTKSARWPVMFFSHGLGGSRNAYSHIVGSLSSHGIVVIAPDHRDGSAPISYVRATGSSEARAVEYRSLPHQPSTETFEGRDKQLNIRMWELGLIHDAVLRMDAGGHIKNLDPNKSHHHKGDSGNLLSMFVDKLDVHRPGGISWAGHSFGAATTLQFVKSVFYRPSPEEQQKEGYSPLFTPPSDSAIVKQITNSSPVALLDLWCLPAQSPKTRWLHDKPMPCYTDGGPGGSALVAVLSEAFFKWTSHLAETRRLLSEDPSTDTPPHAQPPPRFFYPLHSAHLSQSDFGILFPWATKKIFKAEEPERTLKLNVRAILQVLREQGIEVAETSRIDREEEVEAAEGKKLDVATETSGKVGDWKILDTSGGVRGWIALTTDQDAAGSSEGAADKGPADAVVEGEVLGQVISREDQKM</sequence>
<dbReference type="EC" id="3.1.1.47" evidence="4"/>
<dbReference type="PANTHER" id="PTHR10272:SF7">
    <property type="entry name" value="PHOSPHOLIPASE-RELATED"/>
    <property type="match status" value="1"/>
</dbReference>
<evidence type="ECO:0000256" key="2">
    <source>
        <dbReference type="ARBA" id="ARBA00022963"/>
    </source>
</evidence>
<feature type="active site" description="Charge relay system" evidence="5">
    <location>
        <position position="396"/>
    </location>
</feature>
<keyword evidence="2 4" id="KW-0442">Lipid degradation</keyword>
<evidence type="ECO:0000256" key="1">
    <source>
        <dbReference type="ARBA" id="ARBA00022801"/>
    </source>
</evidence>
<dbReference type="Gene3D" id="3.40.50.1820">
    <property type="entry name" value="alpha/beta hydrolase"/>
    <property type="match status" value="1"/>
</dbReference>
<keyword evidence="3 4" id="KW-0443">Lipid metabolism</keyword>
<keyword evidence="1 4" id="KW-0378">Hydrolase</keyword>
<evidence type="ECO:0000256" key="4">
    <source>
        <dbReference type="PIRNR" id="PIRNR018169"/>
    </source>
</evidence>
<dbReference type="Pfam" id="PF03403">
    <property type="entry name" value="PAF-AH_p_II"/>
    <property type="match status" value="1"/>
</dbReference>
<protein>
    <recommendedName>
        <fullName evidence="4">Putative phospholipase</fullName>
        <ecNumber evidence="4">3.1.1.47</ecNumber>
    </recommendedName>
</protein>
<dbReference type="InterPro" id="IPR016715">
    <property type="entry name" value="PAF_acetylhydro_eukaryote"/>
</dbReference>
<dbReference type="InterPro" id="IPR029058">
    <property type="entry name" value="AB_hydrolase_fold"/>
</dbReference>
<dbReference type="GeneID" id="54296685"/>